<dbReference type="EMBL" id="NPHW01005193">
    <property type="protein sequence ID" value="OXV07012.1"/>
    <property type="molecule type" value="Genomic_DNA"/>
</dbReference>
<evidence type="ECO:0000256" key="2">
    <source>
        <dbReference type="ARBA" id="ARBA00007839"/>
    </source>
</evidence>
<gene>
    <name evidence="7" type="ORF">Egran_05223</name>
</gene>
<keyword evidence="5 6" id="KW-0472">Membrane</keyword>
<feature type="transmembrane region" description="Helical" evidence="6">
    <location>
        <begin position="56"/>
        <end position="74"/>
    </location>
</feature>
<evidence type="ECO:0000256" key="4">
    <source>
        <dbReference type="ARBA" id="ARBA00022989"/>
    </source>
</evidence>
<keyword evidence="3 6" id="KW-0812">Transmembrane</keyword>
<evidence type="ECO:0000313" key="8">
    <source>
        <dbReference type="Proteomes" id="UP000243515"/>
    </source>
</evidence>
<evidence type="ECO:0000313" key="7">
    <source>
        <dbReference type="EMBL" id="OXV07012.1"/>
    </source>
</evidence>
<evidence type="ECO:0000256" key="6">
    <source>
        <dbReference type="SAM" id="Phobius"/>
    </source>
</evidence>
<sequence>MPVVAGPAQGRGPSTFDKSRYQCAFFPIPNAHILSANRMLCSENGSNDGRMYEPPVGLIMGFIIGTVTIFQYGAGQNGVMRTLGKYMLGSGATFGLFMSIGSVIRTEGPYHDAWLRAHGRPIMLPRQYATRRMTQ</sequence>
<feature type="transmembrane region" description="Helical" evidence="6">
    <location>
        <begin position="86"/>
        <end position="104"/>
    </location>
</feature>
<dbReference type="InterPro" id="IPR018450">
    <property type="entry name" value="Romo1/Mgr2"/>
</dbReference>
<reference evidence="7 8" key="1">
    <citation type="journal article" date="2015" name="Environ. Microbiol.">
        <title>Metagenome sequence of Elaphomyces granulatus from sporocarp tissue reveals Ascomycota ectomycorrhizal fingerprints of genome expansion and a Proteobacteria-rich microbiome.</title>
        <authorList>
            <person name="Quandt C.A."/>
            <person name="Kohler A."/>
            <person name="Hesse C.N."/>
            <person name="Sharpton T.J."/>
            <person name="Martin F."/>
            <person name="Spatafora J.W."/>
        </authorList>
    </citation>
    <scope>NUCLEOTIDE SEQUENCE [LARGE SCALE GENOMIC DNA]</scope>
    <source>
        <strain evidence="7 8">OSC145934</strain>
    </source>
</reference>
<dbReference type="GO" id="GO:0045039">
    <property type="term" value="P:protein insertion into mitochondrial inner membrane"/>
    <property type="evidence" value="ECO:0007669"/>
    <property type="project" value="TreeGrafter"/>
</dbReference>
<dbReference type="Pfam" id="PF10247">
    <property type="entry name" value="Romo1"/>
    <property type="match status" value="1"/>
</dbReference>
<evidence type="ECO:0000256" key="5">
    <source>
        <dbReference type="ARBA" id="ARBA00023136"/>
    </source>
</evidence>
<evidence type="ECO:0000256" key="3">
    <source>
        <dbReference type="ARBA" id="ARBA00022692"/>
    </source>
</evidence>
<dbReference type="OrthoDB" id="5409308at2759"/>
<dbReference type="SMART" id="SM01378">
    <property type="entry name" value="Romo1"/>
    <property type="match status" value="1"/>
</dbReference>
<comment type="caution">
    <text evidence="7">The sequence shown here is derived from an EMBL/GenBank/DDBJ whole genome shotgun (WGS) entry which is preliminary data.</text>
</comment>
<protein>
    <recommendedName>
        <fullName evidence="9">Mitochondrial genome maintenance protein Mgr2</fullName>
    </recommendedName>
</protein>
<dbReference type="Proteomes" id="UP000243515">
    <property type="component" value="Unassembled WGS sequence"/>
</dbReference>
<name>A0A232LSA4_9EURO</name>
<accession>A0A232LSA4</accession>
<dbReference type="AlphaFoldDB" id="A0A232LSA4"/>
<comment type="similarity">
    <text evidence="2">Belongs to the MGR2 family.</text>
</comment>
<evidence type="ECO:0000256" key="1">
    <source>
        <dbReference type="ARBA" id="ARBA00004370"/>
    </source>
</evidence>
<dbReference type="GO" id="GO:0030150">
    <property type="term" value="P:protein import into mitochondrial matrix"/>
    <property type="evidence" value="ECO:0007669"/>
    <property type="project" value="TreeGrafter"/>
</dbReference>
<keyword evidence="4 6" id="KW-1133">Transmembrane helix</keyword>
<dbReference type="GO" id="GO:0005744">
    <property type="term" value="C:TIM23 mitochondrial import inner membrane translocase complex"/>
    <property type="evidence" value="ECO:0007669"/>
    <property type="project" value="TreeGrafter"/>
</dbReference>
<comment type="subcellular location">
    <subcellularLocation>
        <location evidence="1">Membrane</location>
    </subcellularLocation>
</comment>
<keyword evidence="8" id="KW-1185">Reference proteome</keyword>
<evidence type="ECO:0008006" key="9">
    <source>
        <dbReference type="Google" id="ProtNLM"/>
    </source>
</evidence>
<dbReference type="PANTHER" id="PTHR28525:SF1">
    <property type="entry name" value="REACTIVE OXYGEN SPECIES MODULATOR 1"/>
    <property type="match status" value="1"/>
</dbReference>
<organism evidence="7 8">
    <name type="scientific">Elaphomyces granulatus</name>
    <dbReference type="NCBI Taxonomy" id="519963"/>
    <lineage>
        <taxon>Eukaryota</taxon>
        <taxon>Fungi</taxon>
        <taxon>Dikarya</taxon>
        <taxon>Ascomycota</taxon>
        <taxon>Pezizomycotina</taxon>
        <taxon>Eurotiomycetes</taxon>
        <taxon>Eurotiomycetidae</taxon>
        <taxon>Eurotiales</taxon>
        <taxon>Elaphomycetaceae</taxon>
        <taxon>Elaphomyces</taxon>
    </lineage>
</organism>
<proteinExistence type="inferred from homology"/>
<dbReference type="PANTHER" id="PTHR28525">
    <property type="entry name" value="REACTIVE OXYGEN SPECIES MODULATOR 1"/>
    <property type="match status" value="1"/>
</dbReference>